<accession>A0ABS9TNQ3</accession>
<dbReference type="RefSeq" id="WP_241040971.1">
    <property type="nucleotide sequence ID" value="NZ_BAAAJF010000049.1"/>
</dbReference>
<dbReference type="Proteomes" id="UP001299970">
    <property type="component" value="Unassembled WGS sequence"/>
</dbReference>
<proteinExistence type="predicted"/>
<keyword evidence="2" id="KW-1185">Reference proteome</keyword>
<reference evidence="1 2" key="1">
    <citation type="submission" date="2022-03" db="EMBL/GenBank/DDBJ databases">
        <title>Pseudonocardia alaer sp. nov., a novel actinomycete isolated from reed forest soil.</title>
        <authorList>
            <person name="Wang L."/>
        </authorList>
    </citation>
    <scope>NUCLEOTIDE SEQUENCE [LARGE SCALE GENOMIC DNA]</scope>
    <source>
        <strain evidence="1 2">Y-16303</strain>
    </source>
</reference>
<comment type="caution">
    <text evidence="1">The sequence shown here is derived from an EMBL/GenBank/DDBJ whole genome shotgun (WGS) entry which is preliminary data.</text>
</comment>
<sequence>MSLLLVGCGSAAADQNSALAATIVQALRAGGLPLDSVGWCAPGSPGAPADPGAVVVAFHDRRLPGPQDPRRVTDGGVIEVLAGPPQAEARRAQLAEQVLIAGEFGYDEGGQPLVDEHVVVTGRVVLRLAGILSEEQVAAYRTALAHPSHRDDEPGPWPTIRCLT</sequence>
<evidence type="ECO:0000313" key="1">
    <source>
        <dbReference type="EMBL" id="MCH6170162.1"/>
    </source>
</evidence>
<gene>
    <name evidence="1" type="ORF">MMF94_31055</name>
</gene>
<evidence type="ECO:0000313" key="2">
    <source>
        <dbReference type="Proteomes" id="UP001299970"/>
    </source>
</evidence>
<organism evidence="1 2">
    <name type="scientific">Pseudonocardia alaniniphila</name>
    <dbReference type="NCBI Taxonomy" id="75291"/>
    <lineage>
        <taxon>Bacteria</taxon>
        <taxon>Bacillati</taxon>
        <taxon>Actinomycetota</taxon>
        <taxon>Actinomycetes</taxon>
        <taxon>Pseudonocardiales</taxon>
        <taxon>Pseudonocardiaceae</taxon>
        <taxon>Pseudonocardia</taxon>
    </lineage>
</organism>
<name>A0ABS9TNQ3_9PSEU</name>
<dbReference type="EMBL" id="JAKXMK010000030">
    <property type="protein sequence ID" value="MCH6170162.1"/>
    <property type="molecule type" value="Genomic_DNA"/>
</dbReference>
<protein>
    <submittedName>
        <fullName evidence="1">Uncharacterized protein</fullName>
    </submittedName>
</protein>